<reference evidence="2 3" key="1">
    <citation type="journal article" date="2021" name="Elife">
        <title>Chloroplast acquisition without the gene transfer in kleptoplastic sea slugs, Plakobranchus ocellatus.</title>
        <authorList>
            <person name="Maeda T."/>
            <person name="Takahashi S."/>
            <person name="Yoshida T."/>
            <person name="Shimamura S."/>
            <person name="Takaki Y."/>
            <person name="Nagai Y."/>
            <person name="Toyoda A."/>
            <person name="Suzuki Y."/>
            <person name="Arimoto A."/>
            <person name="Ishii H."/>
            <person name="Satoh N."/>
            <person name="Nishiyama T."/>
            <person name="Hasebe M."/>
            <person name="Maruyama T."/>
            <person name="Minagawa J."/>
            <person name="Obokata J."/>
            <person name="Shigenobu S."/>
        </authorList>
    </citation>
    <scope>NUCLEOTIDE SEQUENCE [LARGE SCALE GENOMIC DNA]</scope>
</reference>
<comment type="caution">
    <text evidence="2">The sequence shown here is derived from an EMBL/GenBank/DDBJ whole genome shotgun (WGS) entry which is preliminary data.</text>
</comment>
<accession>A0AAV3XTV6</accession>
<dbReference type="AlphaFoldDB" id="A0AAV3XTV6"/>
<feature type="compositionally biased region" description="Polar residues" evidence="1">
    <location>
        <begin position="307"/>
        <end position="316"/>
    </location>
</feature>
<dbReference type="EMBL" id="BLXT01000089">
    <property type="protein sequence ID" value="GFN74383.1"/>
    <property type="molecule type" value="Genomic_DNA"/>
</dbReference>
<name>A0AAV3XTV6_9GAST</name>
<keyword evidence="3" id="KW-1185">Reference proteome</keyword>
<dbReference type="Proteomes" id="UP000735302">
    <property type="component" value="Unassembled WGS sequence"/>
</dbReference>
<proteinExistence type="predicted"/>
<feature type="region of interest" description="Disordered" evidence="1">
    <location>
        <begin position="279"/>
        <end position="321"/>
    </location>
</feature>
<evidence type="ECO:0000313" key="3">
    <source>
        <dbReference type="Proteomes" id="UP000735302"/>
    </source>
</evidence>
<evidence type="ECO:0000256" key="1">
    <source>
        <dbReference type="SAM" id="MobiDB-lite"/>
    </source>
</evidence>
<organism evidence="2 3">
    <name type="scientific">Plakobranchus ocellatus</name>
    <dbReference type="NCBI Taxonomy" id="259542"/>
    <lineage>
        <taxon>Eukaryota</taxon>
        <taxon>Metazoa</taxon>
        <taxon>Spiralia</taxon>
        <taxon>Lophotrochozoa</taxon>
        <taxon>Mollusca</taxon>
        <taxon>Gastropoda</taxon>
        <taxon>Heterobranchia</taxon>
        <taxon>Euthyneura</taxon>
        <taxon>Panpulmonata</taxon>
        <taxon>Sacoglossa</taxon>
        <taxon>Placobranchoidea</taxon>
        <taxon>Plakobranchidae</taxon>
        <taxon>Plakobranchus</taxon>
    </lineage>
</organism>
<evidence type="ECO:0000313" key="2">
    <source>
        <dbReference type="EMBL" id="GFN74383.1"/>
    </source>
</evidence>
<gene>
    <name evidence="2" type="ORF">PoB_000088900</name>
</gene>
<feature type="compositionally biased region" description="Basic and acidic residues" evidence="1">
    <location>
        <begin position="287"/>
        <end position="300"/>
    </location>
</feature>
<sequence>MIIIIEDNYDGVNVALSVAAWKKGRRKKQKTRELKVKQMWRWRRWKRKNWKEDGDGWIEGKEERGKRRWGGEGEEEDERILGMMQYKKEEVVDEVIKNALRMYSFNASLNYDRQDNLKRLEELTVLQTKVNQLSGVTRVLPRAAVAKTNLCSTVISSVSFPRWRFQDKEKCNEGARGDGLAEEDREELTGKTLHRCARKINLATDPITDPELVPRLEGALRSGHILLLLSVCPRVKGCPSNLYPIKHPAMWEENDGGLTWIDQVEGGAEHLEHIVPSIISHSQSQNERFDEVESRGRAEQIEPTPALGSSSSTTHNGKGGDSVCGDALGCQPDALEPVSVM</sequence>
<protein>
    <submittedName>
        <fullName evidence="2">Uncharacterized protein</fullName>
    </submittedName>
</protein>